<evidence type="ECO:0000313" key="1">
    <source>
        <dbReference type="EMBL" id="KAI4370928.1"/>
    </source>
</evidence>
<proteinExistence type="predicted"/>
<dbReference type="EMBL" id="CM042884">
    <property type="protein sequence ID" value="KAI4370928.1"/>
    <property type="molecule type" value="Genomic_DNA"/>
</dbReference>
<organism evidence="1 2">
    <name type="scientific">Melastoma candidum</name>
    <dbReference type="NCBI Taxonomy" id="119954"/>
    <lineage>
        <taxon>Eukaryota</taxon>
        <taxon>Viridiplantae</taxon>
        <taxon>Streptophyta</taxon>
        <taxon>Embryophyta</taxon>
        <taxon>Tracheophyta</taxon>
        <taxon>Spermatophyta</taxon>
        <taxon>Magnoliopsida</taxon>
        <taxon>eudicotyledons</taxon>
        <taxon>Gunneridae</taxon>
        <taxon>Pentapetalae</taxon>
        <taxon>rosids</taxon>
        <taxon>malvids</taxon>
        <taxon>Myrtales</taxon>
        <taxon>Melastomataceae</taxon>
        <taxon>Melastomatoideae</taxon>
        <taxon>Melastomateae</taxon>
        <taxon>Melastoma</taxon>
    </lineage>
</organism>
<protein>
    <submittedName>
        <fullName evidence="1">Uncharacterized protein</fullName>
    </submittedName>
</protein>
<comment type="caution">
    <text evidence="1">The sequence shown here is derived from an EMBL/GenBank/DDBJ whole genome shotgun (WGS) entry which is preliminary data.</text>
</comment>
<reference evidence="2" key="1">
    <citation type="journal article" date="2023" name="Front. Plant Sci.">
        <title>Chromosomal-level genome assembly of Melastoma candidum provides insights into trichome evolution.</title>
        <authorList>
            <person name="Zhong Y."/>
            <person name="Wu W."/>
            <person name="Sun C."/>
            <person name="Zou P."/>
            <person name="Liu Y."/>
            <person name="Dai S."/>
            <person name="Zhou R."/>
        </authorList>
    </citation>
    <scope>NUCLEOTIDE SEQUENCE [LARGE SCALE GENOMIC DNA]</scope>
</reference>
<name>A0ACB9QXF1_9MYRT</name>
<sequence length="166" mass="18939">MEEDQATSFGNIVLKSFCPKILIISTPNYEYNVILQKSNLPDQEDDPDEKACRFRNHDHKFEWTREQFSSWAFQLANSHDYTVEFSGVGGSGDCEPGFASQIAVFRRKPAQNSNGLDSHNQELVHCPYNTIWEWSAVIPPDHETLSSLYRHRDGIVDLSDEARTGT</sequence>
<evidence type="ECO:0000313" key="2">
    <source>
        <dbReference type="Proteomes" id="UP001057402"/>
    </source>
</evidence>
<dbReference type="Proteomes" id="UP001057402">
    <property type="component" value="Chromosome 5"/>
</dbReference>
<gene>
    <name evidence="1" type="ORF">MLD38_019220</name>
</gene>
<accession>A0ACB9QXF1</accession>
<keyword evidence="2" id="KW-1185">Reference proteome</keyword>